<evidence type="ECO:0000256" key="6">
    <source>
        <dbReference type="ARBA" id="ARBA00022989"/>
    </source>
</evidence>
<evidence type="ECO:0000256" key="9">
    <source>
        <dbReference type="RuleBase" id="RU368073"/>
    </source>
</evidence>
<keyword evidence="8 9" id="KW-0472">Membrane</keyword>
<evidence type="ECO:0000256" key="8">
    <source>
        <dbReference type="ARBA" id="ARBA00023136"/>
    </source>
</evidence>
<evidence type="ECO:0000256" key="7">
    <source>
        <dbReference type="ARBA" id="ARBA00023034"/>
    </source>
</evidence>
<dbReference type="GO" id="GO:0005789">
    <property type="term" value="C:endoplasmic reticulum membrane"/>
    <property type="evidence" value="ECO:0007669"/>
    <property type="project" value="UniProtKB-SubCell"/>
</dbReference>
<keyword evidence="3 9" id="KW-0812">Transmembrane</keyword>
<dbReference type="GO" id="GO:0005793">
    <property type="term" value="C:endoplasmic reticulum-Golgi intermediate compartment"/>
    <property type="evidence" value="ECO:0007669"/>
    <property type="project" value="UniProtKB-UniRule"/>
</dbReference>
<dbReference type="RefSeq" id="XP_018710732.1">
    <property type="nucleotide sequence ID" value="XM_018857723.1"/>
</dbReference>
<feature type="transmembrane region" description="Helical" evidence="9">
    <location>
        <begin position="283"/>
        <end position="304"/>
    </location>
</feature>
<feature type="transmembrane region" description="Helical" evidence="9">
    <location>
        <begin position="147"/>
        <end position="164"/>
    </location>
</feature>
<keyword evidence="7 9" id="KW-0333">Golgi apparatus</keyword>
<evidence type="ECO:0000256" key="3">
    <source>
        <dbReference type="ARBA" id="ARBA00022692"/>
    </source>
</evidence>
<feature type="transmembrane region" description="Helical" evidence="9">
    <location>
        <begin position="209"/>
        <end position="229"/>
    </location>
</feature>
<proteinExistence type="inferred from homology"/>
<evidence type="ECO:0000256" key="2">
    <source>
        <dbReference type="ARBA" id="ARBA00022448"/>
    </source>
</evidence>
<comment type="similarity">
    <text evidence="1 9">Belongs to the YIF1 family.</text>
</comment>
<keyword evidence="11" id="KW-1185">Reference proteome</keyword>
<reference evidence="10 11" key="1">
    <citation type="submission" date="2016-05" db="EMBL/GenBank/DDBJ databases">
        <title>Comparative genomics of biotechnologically important yeasts.</title>
        <authorList>
            <consortium name="DOE Joint Genome Institute"/>
            <person name="Riley R."/>
            <person name="Haridas S."/>
            <person name="Wolfe K.H."/>
            <person name="Lopes M.R."/>
            <person name="Hittinger C.T."/>
            <person name="Goker M."/>
            <person name="Salamov A."/>
            <person name="Wisecaver J."/>
            <person name="Long T.M."/>
            <person name="Aerts A.L."/>
            <person name="Barry K."/>
            <person name="Choi C."/>
            <person name="Clum A."/>
            <person name="Coughlan A.Y."/>
            <person name="Deshpande S."/>
            <person name="Douglass A.P."/>
            <person name="Hanson S.J."/>
            <person name="Klenk H.-P."/>
            <person name="LaButti K."/>
            <person name="Lapidus A."/>
            <person name="Lindquist E."/>
            <person name="Lipzen A."/>
            <person name="Meier-kolthoff J.P."/>
            <person name="Ohm R.A."/>
            <person name="Otillar R.P."/>
            <person name="Pangilinan J."/>
            <person name="Peng Y."/>
            <person name="Rokas A."/>
            <person name="Rosa C.A."/>
            <person name="Scheuner C."/>
            <person name="Sibirny A.A."/>
            <person name="Slot J.C."/>
            <person name="Stielow J.B."/>
            <person name="Sun H."/>
            <person name="Kurtzman C.P."/>
            <person name="Blackwell M."/>
            <person name="Grigoriev I.V."/>
            <person name="Jeffries T.W."/>
        </authorList>
    </citation>
    <scope>NUCLEOTIDE SEQUENCE [LARGE SCALE GENOMIC DNA]</scope>
    <source>
        <strain evidence="10 11">NRRL YB-4993</strain>
    </source>
</reference>
<evidence type="ECO:0000313" key="11">
    <source>
        <dbReference type="Proteomes" id="UP000092555"/>
    </source>
</evidence>
<keyword evidence="5 9" id="KW-0653">Protein transport</keyword>
<protein>
    <recommendedName>
        <fullName evidence="9">Protein YIF1</fullName>
    </recommendedName>
</protein>
<organism evidence="10 11">
    <name type="scientific">Metschnikowia bicuspidata var. bicuspidata NRRL YB-4993</name>
    <dbReference type="NCBI Taxonomy" id="869754"/>
    <lineage>
        <taxon>Eukaryota</taxon>
        <taxon>Fungi</taxon>
        <taxon>Dikarya</taxon>
        <taxon>Ascomycota</taxon>
        <taxon>Saccharomycotina</taxon>
        <taxon>Pichiomycetes</taxon>
        <taxon>Metschnikowiaceae</taxon>
        <taxon>Metschnikowia</taxon>
    </lineage>
</organism>
<feature type="transmembrane region" description="Helical" evidence="9">
    <location>
        <begin position="176"/>
        <end position="197"/>
    </location>
</feature>
<dbReference type="PANTHER" id="PTHR14083:SF0">
    <property type="entry name" value="YIP1D-INTERACTING FACTOR 1, ISOFORM C"/>
    <property type="match status" value="1"/>
</dbReference>
<dbReference type="Proteomes" id="UP000092555">
    <property type="component" value="Unassembled WGS sequence"/>
</dbReference>
<keyword evidence="4 9" id="KW-0256">Endoplasmic reticulum</keyword>
<evidence type="ECO:0000256" key="5">
    <source>
        <dbReference type="ARBA" id="ARBA00022927"/>
    </source>
</evidence>
<sequence length="306" mass="34132">MYNPYALAVDESLGQQNLHHPRPQHYAAEFQGNTPNFQPPGQAAPGGAYGDFFLDPAASMAAQFAKSSFGLLNGYLQQNFGSYMPVAGELKYYFKVSNAYVWRKLALILFPYRHRDWTRIRSVESGGAASSGPCFAPACEDVNAPDLYIPLMALVSYVLLWALFSGLRGDFHPEVFGFVASQTLACSFVDILIFRVGLYLLNCSAQTSFWDLISFSGYKYVTIIALLCWKQVAGSSWLMYYGVLLAAVGSLSLFLMRSLKFLILPHGLGENPAASISNGQRRLRVQFLFIYSVVVQFLIVLFMCRY</sequence>
<dbReference type="GO" id="GO:0000139">
    <property type="term" value="C:Golgi membrane"/>
    <property type="evidence" value="ECO:0007669"/>
    <property type="project" value="UniProtKB-SubCell"/>
</dbReference>
<comment type="subcellular location">
    <subcellularLocation>
        <location evidence="9">Endoplasmic reticulum membrane</location>
        <topology evidence="9">Multi-pass membrane protein</topology>
    </subcellularLocation>
    <subcellularLocation>
        <location evidence="9">Golgi apparatus membrane</location>
        <topology evidence="9">Multi-pass membrane protein</topology>
    </subcellularLocation>
</comment>
<comment type="caution">
    <text evidence="10">The sequence shown here is derived from an EMBL/GenBank/DDBJ whole genome shotgun (WGS) entry which is preliminary data.</text>
</comment>
<gene>
    <name evidence="10" type="ORF">METBIDRAFT_43952</name>
</gene>
<dbReference type="AlphaFoldDB" id="A0A1A0H8A4"/>
<comment type="function">
    <text evidence="9">Has a role in transport between endoplasmic reticulum and Golgi.</text>
</comment>
<dbReference type="GO" id="GO:0006888">
    <property type="term" value="P:endoplasmic reticulum to Golgi vesicle-mediated transport"/>
    <property type="evidence" value="ECO:0007669"/>
    <property type="project" value="UniProtKB-UniRule"/>
</dbReference>
<evidence type="ECO:0000256" key="4">
    <source>
        <dbReference type="ARBA" id="ARBA00022824"/>
    </source>
</evidence>
<accession>A0A1A0H8A4</accession>
<dbReference type="OrthoDB" id="337750at2759"/>
<feature type="transmembrane region" description="Helical" evidence="9">
    <location>
        <begin position="241"/>
        <end position="263"/>
    </location>
</feature>
<evidence type="ECO:0000256" key="1">
    <source>
        <dbReference type="ARBA" id="ARBA00009727"/>
    </source>
</evidence>
<dbReference type="Pfam" id="PF03878">
    <property type="entry name" value="YIF1"/>
    <property type="match status" value="1"/>
</dbReference>
<dbReference type="GO" id="GO:0015031">
    <property type="term" value="P:protein transport"/>
    <property type="evidence" value="ECO:0007669"/>
    <property type="project" value="UniProtKB-KW"/>
</dbReference>
<dbReference type="GeneID" id="30030699"/>
<keyword evidence="2 9" id="KW-0813">Transport</keyword>
<dbReference type="InterPro" id="IPR005578">
    <property type="entry name" value="Yif1_fam"/>
</dbReference>
<keyword evidence="6 9" id="KW-1133">Transmembrane helix</keyword>
<dbReference type="EMBL" id="LXTC01000004">
    <property type="protein sequence ID" value="OBA20210.1"/>
    <property type="molecule type" value="Genomic_DNA"/>
</dbReference>
<name>A0A1A0H8A4_9ASCO</name>
<evidence type="ECO:0000313" key="10">
    <source>
        <dbReference type="EMBL" id="OBA20210.1"/>
    </source>
</evidence>
<dbReference type="PANTHER" id="PTHR14083">
    <property type="entry name" value="YIP1 INTERACTING FACTOR HOMOLOG YIF1 PROTEIN"/>
    <property type="match status" value="1"/>
</dbReference>
<dbReference type="STRING" id="869754.A0A1A0H8A4"/>
<dbReference type="GO" id="GO:0030134">
    <property type="term" value="C:COPII-coated ER to Golgi transport vesicle"/>
    <property type="evidence" value="ECO:0007669"/>
    <property type="project" value="EnsemblFungi"/>
</dbReference>